<accession>A0A8S5Q737</accession>
<reference evidence="1" key="1">
    <citation type="journal article" date="2021" name="Proc. Natl. Acad. Sci. U.S.A.">
        <title>A Catalog of Tens of Thousands of Viruses from Human Metagenomes Reveals Hidden Associations with Chronic Diseases.</title>
        <authorList>
            <person name="Tisza M.J."/>
            <person name="Buck C.B."/>
        </authorList>
    </citation>
    <scope>NUCLEOTIDE SEQUENCE</scope>
    <source>
        <strain evidence="1">CtAca11</strain>
    </source>
</reference>
<dbReference type="Gene3D" id="3.40.50.300">
    <property type="entry name" value="P-loop containing nucleotide triphosphate hydrolases"/>
    <property type="match status" value="1"/>
</dbReference>
<dbReference type="EMBL" id="BK015590">
    <property type="protein sequence ID" value="DAE14641.1"/>
    <property type="molecule type" value="Genomic_DNA"/>
</dbReference>
<proteinExistence type="predicted"/>
<dbReference type="Gene3D" id="3.30.420.280">
    <property type="match status" value="1"/>
</dbReference>
<protein>
    <submittedName>
        <fullName evidence="1">Large terminase protein</fullName>
    </submittedName>
</protein>
<dbReference type="Pfam" id="PF03237">
    <property type="entry name" value="Terminase_6N"/>
    <property type="match status" value="1"/>
</dbReference>
<name>A0A8S5Q737_9CAUD</name>
<evidence type="ECO:0000313" key="1">
    <source>
        <dbReference type="EMBL" id="DAE14641.1"/>
    </source>
</evidence>
<sequence length="504" mass="58499">MLSRAEKEELLTLMETKAWKNDPWAFIRGACLTMDEADEGKVKNFPDKEYLKRICYLAENEKILCIPKSRRMMMTWCCLAICLWEAMYRENQTIFIQSKKFDDSAYLMGESRLMFMYNNLPHNRHHFPKLEKKISSEKGYSFLRFSNGTTIFAVAEGADQLRQYTASRVYCTEMAFWDNAEETWMALRPVIQGGGRILIDSSANPGFFSKIVNENINGIEDEQAIEKHEEIKGLTEYRRNGAYIARVHYTADPDKRDPEWIKEQKEGSTAAGWEREYEINWDVSLEKPYYPEFRYDYHVAGSPLRPDKRRPLELGFDYGLTPATIICQTTAKGQILVLRECQSWDVGMRNHAKALKADLAAYYYGFSLNCVGDPAGNQRSQADEKTANQILRDDFGWYVQPGALSQTERAEAVRWFLTNMTSDGKPMLLIDPSCTWIIRALTGGYHRKKVGERLLDEPDKNEYSHIIDCLAYVCARIYAQTKNPWQKAWQDARKKGRIRKWGKM</sequence>
<dbReference type="InterPro" id="IPR027417">
    <property type="entry name" value="P-loop_NTPase"/>
</dbReference>
<organism evidence="1">
    <name type="scientific">Myoviridae sp. ctAca11</name>
    <dbReference type="NCBI Taxonomy" id="2825043"/>
    <lineage>
        <taxon>Viruses</taxon>
        <taxon>Duplodnaviria</taxon>
        <taxon>Heunggongvirae</taxon>
        <taxon>Uroviricota</taxon>
        <taxon>Caudoviricetes</taxon>
    </lineage>
</organism>